<evidence type="ECO:0000256" key="1">
    <source>
        <dbReference type="ARBA" id="ARBA00004651"/>
    </source>
</evidence>
<dbReference type="PANTHER" id="PTHR30081">
    <property type="entry name" value="PROTEIN-EXPORT MEMBRANE PROTEIN SEC"/>
    <property type="match status" value="1"/>
</dbReference>
<comment type="caution">
    <text evidence="13">The sequence shown here is derived from an EMBL/GenBank/DDBJ whole genome shotgun (WGS) entry which is preliminary data.</text>
</comment>
<dbReference type="InterPro" id="IPR055344">
    <property type="entry name" value="SecD_SecF_C_bact"/>
</dbReference>
<dbReference type="GO" id="GO:0006605">
    <property type="term" value="P:protein targeting"/>
    <property type="evidence" value="ECO:0007669"/>
    <property type="project" value="UniProtKB-UniRule"/>
</dbReference>
<evidence type="ECO:0000256" key="2">
    <source>
        <dbReference type="ARBA" id="ARBA00022448"/>
    </source>
</evidence>
<dbReference type="Proteomes" id="UP000295188">
    <property type="component" value="Unassembled WGS sequence"/>
</dbReference>
<dbReference type="GO" id="GO:0015450">
    <property type="term" value="F:protein-transporting ATPase activity"/>
    <property type="evidence" value="ECO:0007669"/>
    <property type="project" value="InterPro"/>
</dbReference>
<dbReference type="GO" id="GO:0043952">
    <property type="term" value="P:protein transport by the Sec complex"/>
    <property type="evidence" value="ECO:0007669"/>
    <property type="project" value="UniProtKB-UniRule"/>
</dbReference>
<keyword evidence="7 9" id="KW-0811">Translocation</keyword>
<dbReference type="InterPro" id="IPR054384">
    <property type="entry name" value="SecDF_P1_head"/>
</dbReference>
<evidence type="ECO:0000259" key="10">
    <source>
        <dbReference type="Pfam" id="PF02355"/>
    </source>
</evidence>
<comment type="subcellular location">
    <subcellularLocation>
        <location evidence="1 9">Cell membrane</location>
        <topology evidence="1 9">Multi-pass membrane protein</topology>
    </subcellularLocation>
</comment>
<feature type="transmembrane region" description="Helical" evidence="9">
    <location>
        <begin position="360"/>
        <end position="384"/>
    </location>
</feature>
<evidence type="ECO:0000256" key="9">
    <source>
        <dbReference type="HAMAP-Rule" id="MF_01463"/>
    </source>
</evidence>
<feature type="transmembrane region" description="Helical" evidence="9">
    <location>
        <begin position="7"/>
        <end position="24"/>
    </location>
</feature>
<dbReference type="AlphaFoldDB" id="A0A4R3KBH6"/>
<evidence type="ECO:0000256" key="5">
    <source>
        <dbReference type="ARBA" id="ARBA00022927"/>
    </source>
</evidence>
<dbReference type="GO" id="GO:0065002">
    <property type="term" value="P:intracellular protein transmembrane transport"/>
    <property type="evidence" value="ECO:0007669"/>
    <property type="project" value="UniProtKB-UniRule"/>
</dbReference>
<keyword evidence="3 9" id="KW-1003">Cell membrane</keyword>
<feature type="transmembrane region" description="Helical" evidence="9">
    <location>
        <begin position="332"/>
        <end position="354"/>
    </location>
</feature>
<evidence type="ECO:0000256" key="6">
    <source>
        <dbReference type="ARBA" id="ARBA00022989"/>
    </source>
</evidence>
<dbReference type="OrthoDB" id="9805019at2"/>
<accession>A0A4R3KBH6</accession>
<feature type="transmembrane region" description="Helical" evidence="9">
    <location>
        <begin position="290"/>
        <end position="311"/>
    </location>
</feature>
<dbReference type="HAMAP" id="MF_01463_B">
    <property type="entry name" value="SecD_B"/>
    <property type="match status" value="1"/>
</dbReference>
<reference evidence="13 14" key="1">
    <citation type="submission" date="2019-03" db="EMBL/GenBank/DDBJ databases">
        <title>Genomic Encyclopedia of Type Strains, Phase IV (KMG-IV): sequencing the most valuable type-strain genomes for metagenomic binning, comparative biology and taxonomic classification.</title>
        <authorList>
            <person name="Goeker M."/>
        </authorList>
    </citation>
    <scope>NUCLEOTIDE SEQUENCE [LARGE SCALE GENOMIC DNA]</scope>
    <source>
        <strain evidence="13 14">DSM 20467</strain>
    </source>
</reference>
<dbReference type="Pfam" id="PF02355">
    <property type="entry name" value="SecD_SecF_C"/>
    <property type="match status" value="1"/>
</dbReference>
<feature type="domain" description="SecDF P1 head subdomain" evidence="12">
    <location>
        <begin position="120"/>
        <end position="215"/>
    </location>
</feature>
<feature type="domain" description="Protein translocase subunit SecDF P1" evidence="11">
    <location>
        <begin position="60"/>
        <end position="118"/>
    </location>
</feature>
<organism evidence="13 14">
    <name type="scientific">Pectinatus cerevisiiphilus</name>
    <dbReference type="NCBI Taxonomy" id="86956"/>
    <lineage>
        <taxon>Bacteria</taxon>
        <taxon>Bacillati</taxon>
        <taxon>Bacillota</taxon>
        <taxon>Negativicutes</taxon>
        <taxon>Selenomonadales</taxon>
        <taxon>Selenomonadaceae</taxon>
        <taxon>Pectinatus</taxon>
    </lineage>
</organism>
<evidence type="ECO:0000256" key="4">
    <source>
        <dbReference type="ARBA" id="ARBA00022692"/>
    </source>
</evidence>
<comment type="subunit">
    <text evidence="9">Forms a complex with SecF. Part of the essential Sec protein translocation apparatus which comprises SecA, SecYEG and auxiliary proteins SecDF. Other proteins may also be involved.</text>
</comment>
<evidence type="ECO:0000256" key="7">
    <source>
        <dbReference type="ARBA" id="ARBA00023010"/>
    </source>
</evidence>
<dbReference type="PANTHER" id="PTHR30081:SF1">
    <property type="entry name" value="PROTEIN TRANSLOCASE SUBUNIT SECD"/>
    <property type="match status" value="1"/>
</dbReference>
<dbReference type="EMBL" id="SMAA01000004">
    <property type="protein sequence ID" value="TCS80417.1"/>
    <property type="molecule type" value="Genomic_DNA"/>
</dbReference>
<dbReference type="NCBIfam" id="TIGR01129">
    <property type="entry name" value="secD"/>
    <property type="match status" value="1"/>
</dbReference>
<keyword evidence="6 9" id="KW-1133">Transmembrane helix</keyword>
<evidence type="ECO:0000313" key="13">
    <source>
        <dbReference type="EMBL" id="TCS80417.1"/>
    </source>
</evidence>
<dbReference type="RefSeq" id="WP_132547871.1">
    <property type="nucleotide sequence ID" value="NZ_SMAA01000004.1"/>
</dbReference>
<dbReference type="SUPFAM" id="SSF82866">
    <property type="entry name" value="Multidrug efflux transporter AcrB transmembrane domain"/>
    <property type="match status" value="1"/>
</dbReference>
<evidence type="ECO:0000256" key="3">
    <source>
        <dbReference type="ARBA" id="ARBA00022475"/>
    </source>
</evidence>
<gene>
    <name evidence="9" type="primary">secD</name>
    <name evidence="13" type="ORF">EDC37_10419</name>
</gene>
<sequence length="411" mass="44564">MRRESFVKLAVVVVAVIAIFISFIKPLAYSIRQGLDLQGGTHVVLEGVDTPQAQVNDDAMNRVVKIMETRVNAMGLTEPVIQREGQRRIIVELPGIKDPDQAIEVLGKTAMMEFKDEDGNTVLTGTDLKDAREETDQQGQNVVSLEFTDAGAQKFAELTAENVGRTISISLDGQVLTAPNVKEPITGGKAVITGSRSLDEAHNLALLLRSGALPVKVQIVETRTVGPTLGQDSKDKSEFAFTIGVGAVVLFMLVFYRVSGLIADISLMAYVLILLFALKMLDATLTLPGIAGIILSVGMAVDANVLIFEHFKEEMRLGKTIRASMDSGFRRAFVTILDSHLTTILASIVLFFFGTGPIKGFAITLGLGAILSLFTATTMTQYLLKWLIASNIIHDHRLFGASLFVEKAVKE</sequence>
<evidence type="ECO:0000256" key="8">
    <source>
        <dbReference type="ARBA" id="ARBA00023136"/>
    </source>
</evidence>
<dbReference type="GO" id="GO:0005886">
    <property type="term" value="C:plasma membrane"/>
    <property type="evidence" value="ECO:0007669"/>
    <property type="project" value="UniProtKB-SubCell"/>
</dbReference>
<dbReference type="Gene3D" id="3.30.70.3220">
    <property type="match status" value="1"/>
</dbReference>
<evidence type="ECO:0000259" key="12">
    <source>
        <dbReference type="Pfam" id="PF22599"/>
    </source>
</evidence>
<keyword evidence="5 9" id="KW-0653">Protein transport</keyword>
<name>A0A4R3KBH6_9FIRM</name>
<comment type="function">
    <text evidence="9">Part of the Sec protein translocase complex. Interacts with the SecYEG preprotein conducting channel. SecDF uses the proton motive force (PMF) to complete protein translocation after the ATP-dependent function of SecA.</text>
</comment>
<keyword evidence="4 9" id="KW-0812">Transmembrane</keyword>
<evidence type="ECO:0000259" key="11">
    <source>
        <dbReference type="Pfam" id="PF21760"/>
    </source>
</evidence>
<dbReference type="NCBIfam" id="TIGR00916">
    <property type="entry name" value="2A0604s01"/>
    <property type="match status" value="1"/>
</dbReference>
<dbReference type="Gene3D" id="1.20.1640.10">
    <property type="entry name" value="Multidrug efflux transporter AcrB transmembrane domain"/>
    <property type="match status" value="1"/>
</dbReference>
<dbReference type="InterPro" id="IPR048634">
    <property type="entry name" value="SecD_SecF_C"/>
</dbReference>
<evidence type="ECO:0000313" key="14">
    <source>
        <dbReference type="Proteomes" id="UP000295188"/>
    </source>
</evidence>
<dbReference type="InterPro" id="IPR005791">
    <property type="entry name" value="SecD"/>
</dbReference>
<dbReference type="Pfam" id="PF21760">
    <property type="entry name" value="SecD_1st"/>
    <property type="match status" value="1"/>
</dbReference>
<dbReference type="InterPro" id="IPR048631">
    <property type="entry name" value="SecD_1st"/>
</dbReference>
<dbReference type="InterPro" id="IPR022813">
    <property type="entry name" value="SecD/SecF_arch_bac"/>
</dbReference>
<keyword evidence="2 9" id="KW-0813">Transport</keyword>
<keyword evidence="8 9" id="KW-0472">Membrane</keyword>
<keyword evidence="14" id="KW-1185">Reference proteome</keyword>
<comment type="similarity">
    <text evidence="9">Belongs to the SecD/SecF family. SecD subfamily.</text>
</comment>
<protein>
    <recommendedName>
        <fullName evidence="9">Protein translocase subunit SecD</fullName>
    </recommendedName>
</protein>
<feature type="transmembrane region" description="Helical" evidence="9">
    <location>
        <begin position="261"/>
        <end position="278"/>
    </location>
</feature>
<dbReference type="FunFam" id="1.20.1640.10:FF:000004">
    <property type="entry name" value="Protein translocase subunit SecD"/>
    <property type="match status" value="1"/>
</dbReference>
<feature type="transmembrane region" description="Helical" evidence="9">
    <location>
        <begin position="239"/>
        <end position="256"/>
    </location>
</feature>
<feature type="domain" description="Protein export membrane protein SecD/SecF C-terminal" evidence="10">
    <location>
        <begin position="216"/>
        <end position="387"/>
    </location>
</feature>
<proteinExistence type="inferred from homology"/>
<dbReference type="Pfam" id="PF22599">
    <property type="entry name" value="SecDF_P1_head"/>
    <property type="match status" value="1"/>
</dbReference>